<comment type="caution">
    <text evidence="1">The sequence shown here is derived from an EMBL/GenBank/DDBJ whole genome shotgun (WGS) entry which is preliminary data.</text>
</comment>
<dbReference type="Gene3D" id="3.10.28.10">
    <property type="entry name" value="Homing endonucleases"/>
    <property type="match status" value="1"/>
</dbReference>
<gene>
    <name evidence="1" type="ORF">LDC_2124</name>
</gene>
<organism evidence="1">
    <name type="scientific">sediment metagenome</name>
    <dbReference type="NCBI Taxonomy" id="749907"/>
    <lineage>
        <taxon>unclassified sequences</taxon>
        <taxon>metagenomes</taxon>
        <taxon>ecological metagenomes</taxon>
    </lineage>
</organism>
<accession>D9PKQ5</accession>
<reference evidence="1" key="2">
    <citation type="journal article" date="2011" name="Microb. Ecol.">
        <title>Taxonomic and Functional Metagenomic Profiling of the Microbial Community in the Anoxic Sediment of a Sub-saline Shallow Lake (Laguna de Carrizo, Central Spain).</title>
        <authorList>
            <person name="Ferrer M."/>
            <person name="Guazzaroni M.E."/>
            <person name="Richter M."/>
            <person name="Garcia-Salamanca A."/>
            <person name="Yarza P."/>
            <person name="Suarez-Suarez A."/>
            <person name="Solano J."/>
            <person name="Alcaide M."/>
            <person name="van Dillewijn P."/>
            <person name="Molina-Henares M.A."/>
            <person name="Lopez-Cortes N."/>
            <person name="Al-Ramahi Y."/>
            <person name="Guerrero C."/>
            <person name="Acosta A."/>
            <person name="de Eugenio L.I."/>
            <person name="Martinez V."/>
            <person name="Marques S."/>
            <person name="Rojo F."/>
            <person name="Santero E."/>
            <person name="Genilloud O."/>
            <person name="Perez-Perez J."/>
            <person name="Rossello-Mora R."/>
            <person name="Ramos J.L."/>
        </authorList>
    </citation>
    <scope>NUCLEOTIDE SEQUENCE</scope>
</reference>
<reference evidence="1" key="1">
    <citation type="submission" date="2010-07" db="EMBL/GenBank/DDBJ databases">
        <authorList>
            <consortium name="CONSOLIDER consortium CSD2007-00005"/>
            <person name="Guazzaroni M.-E."/>
            <person name="Richter M."/>
            <person name="Garcia-Salamanca A."/>
            <person name="Yarza P."/>
            <person name="Ferrer M."/>
        </authorList>
    </citation>
    <scope>NUCLEOTIDE SEQUENCE</scope>
</reference>
<name>D9PKQ5_9ZZZZ</name>
<protein>
    <submittedName>
        <fullName evidence="1">Intein-containing protein</fullName>
    </submittedName>
</protein>
<dbReference type="EMBL" id="ADZX01000636">
    <property type="protein sequence ID" value="EFK95838.1"/>
    <property type="molecule type" value="Genomic_DNA"/>
</dbReference>
<dbReference type="InterPro" id="IPR027434">
    <property type="entry name" value="Homing_endonucl"/>
</dbReference>
<sequence>MVWGTLLASVLCVVENALYRTGERTYTIGMGTRGPKPKLLIDTSWRPELAYAVGLIASDGCLSPDGRHIDLTSKDVSQLQTFKRILGIEHIVIGKKKGGYGNTLCYHVQFGSVVFYEWLMSIGLSSRKSHTIGALLVPDEFFADFLRGIFDGDGCIYSYMDKRWKHSYMVYIDIASASHPFLLWMQNTAERLYGVQGVIKGKSVRRVYLLSYAKEASFILLNYMYAQDHAPRLTRKFTKVQNIRIMDMTVKQ</sequence>
<evidence type="ECO:0000313" key="1">
    <source>
        <dbReference type="EMBL" id="EFK95838.1"/>
    </source>
</evidence>
<dbReference type="SUPFAM" id="SSF55608">
    <property type="entry name" value="Homing endonucleases"/>
    <property type="match status" value="2"/>
</dbReference>
<proteinExistence type="predicted"/>
<dbReference type="AlphaFoldDB" id="D9PKQ5"/>